<dbReference type="InterPro" id="IPR013087">
    <property type="entry name" value="Znf_C2H2_type"/>
</dbReference>
<keyword evidence="4 7" id="KW-0863">Zinc-finger</keyword>
<evidence type="ECO:0000256" key="6">
    <source>
        <dbReference type="ARBA" id="ARBA00023242"/>
    </source>
</evidence>
<evidence type="ECO:0000313" key="11">
    <source>
        <dbReference type="Proteomes" id="UP000054988"/>
    </source>
</evidence>
<sequence length="333" mass="36600">MSLGMHMEPQTQIPSRSQHTATLTVLYPPSSIQSFLTGGPQLQTGRAPMPLSLPSQPHKLNHFSRPFDPNSDNSQGTSAAPFDDEFLDELGLGLGRPYPLHYPQYYPHRVPQRSLPAPNLSHPVLSVQTNELFQPQSFSPTSSMTSSSSSVLSPSTVPGYGARVIAVNYGGNPPHAEGQPYTLQSPSWPSIPMTSPSPGPVPFAYTVSGYDARATAVDYSNNSPMSPSAVGTTPLWYTDSDSAYSSNSVNFFSTSSSSPTSMSPTQAHRPTRKKDLTYFCEYCGKRFTAKHNLDYHIRSHTGERPYACRKCHKTFISLSDQKRHERDVDHSRS</sequence>
<evidence type="ECO:0000256" key="4">
    <source>
        <dbReference type="ARBA" id="ARBA00022771"/>
    </source>
</evidence>
<dbReference type="eggNOG" id="KOG1721">
    <property type="taxonomic scope" value="Eukaryota"/>
</dbReference>
<dbReference type="SMART" id="SM00355">
    <property type="entry name" value="ZnF_C2H2"/>
    <property type="match status" value="2"/>
</dbReference>
<dbReference type="PANTHER" id="PTHR23235">
    <property type="entry name" value="KRUEPPEL-LIKE TRANSCRIPTION FACTOR"/>
    <property type="match status" value="1"/>
</dbReference>
<dbReference type="PROSITE" id="PS50157">
    <property type="entry name" value="ZINC_FINGER_C2H2_2"/>
    <property type="match status" value="2"/>
</dbReference>
<dbReference type="PANTHER" id="PTHR23235:SF120">
    <property type="entry name" value="KRUPPEL-LIKE FACTOR 15"/>
    <property type="match status" value="1"/>
</dbReference>
<evidence type="ECO:0000313" key="10">
    <source>
        <dbReference type="EMBL" id="KTB29602.1"/>
    </source>
</evidence>
<evidence type="ECO:0000259" key="9">
    <source>
        <dbReference type="PROSITE" id="PS50157"/>
    </source>
</evidence>
<dbReference type="Proteomes" id="UP000054988">
    <property type="component" value="Unassembled WGS sequence"/>
</dbReference>
<proteinExistence type="predicted"/>
<evidence type="ECO:0000256" key="2">
    <source>
        <dbReference type="ARBA" id="ARBA00022723"/>
    </source>
</evidence>
<evidence type="ECO:0000256" key="8">
    <source>
        <dbReference type="SAM" id="MobiDB-lite"/>
    </source>
</evidence>
<name>A0A0W0F075_MONRR</name>
<dbReference type="SUPFAM" id="SSF57667">
    <property type="entry name" value="beta-beta-alpha zinc fingers"/>
    <property type="match status" value="1"/>
</dbReference>
<organism evidence="10 11">
    <name type="scientific">Moniliophthora roreri</name>
    <name type="common">Frosty pod rot fungus</name>
    <name type="synonym">Monilia roreri</name>
    <dbReference type="NCBI Taxonomy" id="221103"/>
    <lineage>
        <taxon>Eukaryota</taxon>
        <taxon>Fungi</taxon>
        <taxon>Dikarya</taxon>
        <taxon>Basidiomycota</taxon>
        <taxon>Agaricomycotina</taxon>
        <taxon>Agaricomycetes</taxon>
        <taxon>Agaricomycetidae</taxon>
        <taxon>Agaricales</taxon>
        <taxon>Marasmiineae</taxon>
        <taxon>Marasmiaceae</taxon>
        <taxon>Moniliophthora</taxon>
    </lineage>
</organism>
<keyword evidence="5" id="KW-0862">Zinc</keyword>
<dbReference type="GO" id="GO:0000978">
    <property type="term" value="F:RNA polymerase II cis-regulatory region sequence-specific DNA binding"/>
    <property type="evidence" value="ECO:0007669"/>
    <property type="project" value="TreeGrafter"/>
</dbReference>
<dbReference type="GO" id="GO:0000981">
    <property type="term" value="F:DNA-binding transcription factor activity, RNA polymerase II-specific"/>
    <property type="evidence" value="ECO:0007669"/>
    <property type="project" value="TreeGrafter"/>
</dbReference>
<evidence type="ECO:0000256" key="3">
    <source>
        <dbReference type="ARBA" id="ARBA00022737"/>
    </source>
</evidence>
<feature type="domain" description="C2H2-type" evidence="9">
    <location>
        <begin position="278"/>
        <end position="305"/>
    </location>
</feature>
<dbReference type="EMBL" id="LATX01002427">
    <property type="protein sequence ID" value="KTB29602.1"/>
    <property type="molecule type" value="Genomic_DNA"/>
</dbReference>
<gene>
    <name evidence="10" type="ORF">WG66_17817</name>
</gene>
<accession>A0A0W0F075</accession>
<evidence type="ECO:0000256" key="7">
    <source>
        <dbReference type="PROSITE-ProRule" id="PRU00042"/>
    </source>
</evidence>
<dbReference type="GO" id="GO:0008270">
    <property type="term" value="F:zinc ion binding"/>
    <property type="evidence" value="ECO:0007669"/>
    <property type="project" value="UniProtKB-KW"/>
</dbReference>
<dbReference type="PROSITE" id="PS00028">
    <property type="entry name" value="ZINC_FINGER_C2H2_1"/>
    <property type="match status" value="2"/>
</dbReference>
<feature type="domain" description="C2H2-type" evidence="9">
    <location>
        <begin position="306"/>
        <end position="333"/>
    </location>
</feature>
<dbReference type="Pfam" id="PF00096">
    <property type="entry name" value="zf-C2H2"/>
    <property type="match status" value="1"/>
</dbReference>
<dbReference type="InterPro" id="IPR036236">
    <property type="entry name" value="Znf_C2H2_sf"/>
</dbReference>
<dbReference type="FunFam" id="3.30.160.60:FF:000145">
    <property type="entry name" value="Zinc finger protein 574"/>
    <property type="match status" value="1"/>
</dbReference>
<feature type="region of interest" description="Disordered" evidence="8">
    <location>
        <begin position="36"/>
        <end position="81"/>
    </location>
</feature>
<reference evidence="10 11" key="1">
    <citation type="submission" date="2015-12" db="EMBL/GenBank/DDBJ databases">
        <title>Draft genome sequence of Moniliophthora roreri, the causal agent of frosty pod rot of cacao.</title>
        <authorList>
            <person name="Aime M.C."/>
            <person name="Diaz-Valderrama J.R."/>
            <person name="Kijpornyongpan T."/>
            <person name="Phillips-Mora W."/>
        </authorList>
    </citation>
    <scope>NUCLEOTIDE SEQUENCE [LARGE SCALE GENOMIC DNA]</scope>
    <source>
        <strain evidence="10 11">MCA 2952</strain>
    </source>
</reference>
<dbReference type="Gene3D" id="3.30.160.60">
    <property type="entry name" value="Classic Zinc Finger"/>
    <property type="match status" value="2"/>
</dbReference>
<dbReference type="GO" id="GO:0005634">
    <property type="term" value="C:nucleus"/>
    <property type="evidence" value="ECO:0007669"/>
    <property type="project" value="UniProtKB-SubCell"/>
</dbReference>
<evidence type="ECO:0000256" key="1">
    <source>
        <dbReference type="ARBA" id="ARBA00004123"/>
    </source>
</evidence>
<keyword evidence="2" id="KW-0479">Metal-binding</keyword>
<keyword evidence="6" id="KW-0539">Nucleus</keyword>
<dbReference type="AlphaFoldDB" id="A0A0W0F075"/>
<keyword evidence="3" id="KW-0677">Repeat</keyword>
<comment type="caution">
    <text evidence="10">The sequence shown here is derived from an EMBL/GenBank/DDBJ whole genome shotgun (WGS) entry which is preliminary data.</text>
</comment>
<dbReference type="FunFam" id="3.30.160.60:FF:000446">
    <property type="entry name" value="Zinc finger protein"/>
    <property type="match status" value="1"/>
</dbReference>
<protein>
    <recommendedName>
        <fullName evidence="9">C2H2-type domain-containing protein</fullName>
    </recommendedName>
</protein>
<comment type="subcellular location">
    <subcellularLocation>
        <location evidence="1">Nucleus</location>
    </subcellularLocation>
</comment>
<evidence type="ECO:0000256" key="5">
    <source>
        <dbReference type="ARBA" id="ARBA00022833"/>
    </source>
</evidence>